<reference evidence="5" key="1">
    <citation type="journal article" date="2018" name="Front. Microbiol.">
        <title>Genome-Based Analysis Reveals the Taxonomy and Diversity of the Family Idiomarinaceae.</title>
        <authorList>
            <person name="Liu Y."/>
            <person name="Lai Q."/>
            <person name="Shao Z."/>
        </authorList>
    </citation>
    <scope>NUCLEOTIDE SEQUENCE [LARGE SCALE GENOMIC DNA]</scope>
    <source>
        <strain evidence="5">PO-M2</strain>
    </source>
</reference>
<dbReference type="GO" id="GO:0032259">
    <property type="term" value="P:methylation"/>
    <property type="evidence" value="ECO:0007669"/>
    <property type="project" value="UniProtKB-KW"/>
</dbReference>
<dbReference type="Gene3D" id="3.40.50.150">
    <property type="entry name" value="Vaccinia Virus protein VP39"/>
    <property type="match status" value="1"/>
</dbReference>
<dbReference type="Pfam" id="PF08241">
    <property type="entry name" value="Methyltransf_11"/>
    <property type="match status" value="1"/>
</dbReference>
<dbReference type="EMBL" id="PIPX01000001">
    <property type="protein sequence ID" value="RUO55747.1"/>
    <property type="molecule type" value="Genomic_DNA"/>
</dbReference>
<dbReference type="InterPro" id="IPR029063">
    <property type="entry name" value="SAM-dependent_MTases_sf"/>
</dbReference>
<evidence type="ECO:0000313" key="5">
    <source>
        <dbReference type="Proteomes" id="UP000287649"/>
    </source>
</evidence>
<dbReference type="GO" id="GO:0008757">
    <property type="term" value="F:S-adenosylmethionine-dependent methyltransferase activity"/>
    <property type="evidence" value="ECO:0007669"/>
    <property type="project" value="InterPro"/>
</dbReference>
<evidence type="ECO:0000256" key="1">
    <source>
        <dbReference type="ARBA" id="ARBA00022603"/>
    </source>
</evidence>
<dbReference type="CDD" id="cd02440">
    <property type="entry name" value="AdoMet_MTases"/>
    <property type="match status" value="1"/>
</dbReference>
<dbReference type="PANTHER" id="PTHR13090:SF1">
    <property type="entry name" value="ARGININE-HYDROXYLASE NDUFAF5, MITOCHONDRIAL"/>
    <property type="match status" value="1"/>
</dbReference>
<keyword evidence="5" id="KW-1185">Reference proteome</keyword>
<dbReference type="AlphaFoldDB" id="A0A432Y484"/>
<dbReference type="RefSeq" id="WP_126770400.1">
    <property type="nucleotide sequence ID" value="NZ_PIPX01000001.1"/>
</dbReference>
<proteinExistence type="predicted"/>
<keyword evidence="1" id="KW-0489">Methyltransferase</keyword>
<keyword evidence="2" id="KW-0808">Transferase</keyword>
<feature type="domain" description="Methyltransferase type 11" evidence="3">
    <location>
        <begin position="52"/>
        <end position="141"/>
    </location>
</feature>
<gene>
    <name evidence="4" type="ORF">CWI70_02905</name>
</gene>
<sequence>MKATSLYDKQRVARYFARAARTYTHYDRLQRGIADALLQRLSPLVAAESMLLDLGCGPAHHQEKLSQLGGHYLGMDITPAMLTEAQRHNPSMNLVAADMEQLPLRRQSVGLLFSNLAMQWSNDLSALLAEWYRVLAPGAQIAASTVLAGSLQPLGDCFTAVDGQRHTNQWLDFSAFVTEVQGLPWQIDCEVVNVVQEFPTVEAMLHELKGVGANYTARSATGLYGRERFLRLKQALEQHRNANGMLELHWRIGLLSGVKPIEEN</sequence>
<dbReference type="InterPro" id="IPR050602">
    <property type="entry name" value="Malonyl-ACP_OMT"/>
</dbReference>
<dbReference type="PANTHER" id="PTHR13090">
    <property type="entry name" value="ARGININE-HYDROXYLASE NDUFAF5, MITOCHONDRIAL"/>
    <property type="match status" value="1"/>
</dbReference>
<name>A0A432Y484_9GAMM</name>
<dbReference type="InterPro" id="IPR013216">
    <property type="entry name" value="Methyltransf_11"/>
</dbReference>
<comment type="caution">
    <text evidence="4">The sequence shown here is derived from an EMBL/GenBank/DDBJ whole genome shotgun (WGS) entry which is preliminary data.</text>
</comment>
<dbReference type="OrthoDB" id="9760689at2"/>
<evidence type="ECO:0000256" key="2">
    <source>
        <dbReference type="ARBA" id="ARBA00022679"/>
    </source>
</evidence>
<evidence type="ECO:0000259" key="3">
    <source>
        <dbReference type="Pfam" id="PF08241"/>
    </source>
</evidence>
<organism evidence="4 5">
    <name type="scientific">Pseudidiomarina homiensis</name>
    <dbReference type="NCBI Taxonomy" id="364198"/>
    <lineage>
        <taxon>Bacteria</taxon>
        <taxon>Pseudomonadati</taxon>
        <taxon>Pseudomonadota</taxon>
        <taxon>Gammaproteobacteria</taxon>
        <taxon>Alteromonadales</taxon>
        <taxon>Idiomarinaceae</taxon>
        <taxon>Pseudidiomarina</taxon>
    </lineage>
</organism>
<evidence type="ECO:0000313" key="4">
    <source>
        <dbReference type="EMBL" id="RUO55747.1"/>
    </source>
</evidence>
<accession>A0A432Y484</accession>
<dbReference type="SUPFAM" id="SSF53335">
    <property type="entry name" value="S-adenosyl-L-methionine-dependent methyltransferases"/>
    <property type="match status" value="1"/>
</dbReference>
<protein>
    <recommendedName>
        <fullName evidence="3">Methyltransferase type 11 domain-containing protein</fullName>
    </recommendedName>
</protein>
<dbReference type="Proteomes" id="UP000287649">
    <property type="component" value="Unassembled WGS sequence"/>
</dbReference>